<dbReference type="Pfam" id="PF00132">
    <property type="entry name" value="Hexapep"/>
    <property type="match status" value="1"/>
</dbReference>
<proteinExistence type="predicted"/>
<accession>A0ABY6Q5F8</accession>
<dbReference type="GO" id="GO:0016746">
    <property type="term" value="F:acyltransferase activity"/>
    <property type="evidence" value="ECO:0007669"/>
    <property type="project" value="UniProtKB-KW"/>
</dbReference>
<protein>
    <submittedName>
        <fullName evidence="4">Acyltransferase</fullName>
    </submittedName>
</protein>
<dbReference type="EMBL" id="CP036501">
    <property type="protein sequence ID" value="UZP73897.1"/>
    <property type="molecule type" value="Genomic_DNA"/>
</dbReference>
<dbReference type="InterPro" id="IPR011004">
    <property type="entry name" value="Trimer_LpxA-like_sf"/>
</dbReference>
<dbReference type="Gene3D" id="2.160.10.10">
    <property type="entry name" value="Hexapeptide repeat proteins"/>
    <property type="match status" value="1"/>
</dbReference>
<evidence type="ECO:0000313" key="4">
    <source>
        <dbReference type="EMBL" id="UZP73897.1"/>
    </source>
</evidence>
<organism evidence="4 5">
    <name type="scientific">Candidatus Paraluminiphilus aquimaris</name>
    <dbReference type="NCBI Taxonomy" id="2518994"/>
    <lineage>
        <taxon>Bacteria</taxon>
        <taxon>Pseudomonadati</taxon>
        <taxon>Pseudomonadota</taxon>
        <taxon>Gammaproteobacteria</taxon>
        <taxon>Cellvibrionales</taxon>
        <taxon>Halieaceae</taxon>
        <taxon>Candidatus Paraluminiphilus</taxon>
    </lineage>
</organism>
<evidence type="ECO:0000256" key="2">
    <source>
        <dbReference type="ARBA" id="ARBA00022737"/>
    </source>
</evidence>
<dbReference type="PANTHER" id="PTHR23416:SF78">
    <property type="entry name" value="LIPOPOLYSACCHARIDE BIOSYNTHESIS O-ACETYL TRANSFERASE WBBJ-RELATED"/>
    <property type="match status" value="1"/>
</dbReference>
<keyword evidence="1" id="KW-0808">Transferase</keyword>
<dbReference type="RefSeq" id="WP_279242698.1">
    <property type="nucleotide sequence ID" value="NZ_CP036501.1"/>
</dbReference>
<evidence type="ECO:0000256" key="3">
    <source>
        <dbReference type="ARBA" id="ARBA00023315"/>
    </source>
</evidence>
<name>A0ABY6Q5F8_9GAMM</name>
<sequence length="242" mass="27213">MRRDLRPFWIKRLYLRIRALWIWWFLAPRCEALGPHATIMSPWFVIISGPNIRIGHSFTAIGEMHHPVQIGVWGRDFGAGRVEIGDACLMSPGARISASDEIVIGDGCMMAHGSYITDSDWHGIYDRVNRDETVKPVRLGNNVWLGDRSTVLKGVTIGDNSIVAASSVVTKDVPANVIVAGNPAVIVRELDEGETRYTRSDMFANPEETMAYFRSLDATLLAENTTWRWLTSAIFPRSRREQ</sequence>
<dbReference type="InterPro" id="IPR001451">
    <property type="entry name" value="Hexapep"/>
</dbReference>
<dbReference type="PANTHER" id="PTHR23416">
    <property type="entry name" value="SIALIC ACID SYNTHASE-RELATED"/>
    <property type="match status" value="1"/>
</dbReference>
<evidence type="ECO:0000313" key="5">
    <source>
        <dbReference type="Proteomes" id="UP001317963"/>
    </source>
</evidence>
<dbReference type="SUPFAM" id="SSF51161">
    <property type="entry name" value="Trimeric LpxA-like enzymes"/>
    <property type="match status" value="1"/>
</dbReference>
<dbReference type="InterPro" id="IPR018357">
    <property type="entry name" value="Hexapep_transf_CS"/>
</dbReference>
<gene>
    <name evidence="4" type="ORF">E0F26_03675</name>
</gene>
<reference evidence="4 5" key="1">
    <citation type="submission" date="2019-02" db="EMBL/GenBank/DDBJ databases">
        <title>Halieaceae_genomes.</title>
        <authorList>
            <person name="Li S.-H."/>
        </authorList>
    </citation>
    <scope>NUCLEOTIDE SEQUENCE [LARGE SCALE GENOMIC DNA]</scope>
    <source>
        <strain evidence="4 5">JH123</strain>
    </source>
</reference>
<keyword evidence="5" id="KW-1185">Reference proteome</keyword>
<dbReference type="PROSITE" id="PS00101">
    <property type="entry name" value="HEXAPEP_TRANSFERASES"/>
    <property type="match status" value="1"/>
</dbReference>
<keyword evidence="3 4" id="KW-0012">Acyltransferase</keyword>
<dbReference type="Proteomes" id="UP001317963">
    <property type="component" value="Chromosome"/>
</dbReference>
<dbReference type="InterPro" id="IPR051159">
    <property type="entry name" value="Hexapeptide_acetyltransf"/>
</dbReference>
<keyword evidence="2" id="KW-0677">Repeat</keyword>
<evidence type="ECO:0000256" key="1">
    <source>
        <dbReference type="ARBA" id="ARBA00022679"/>
    </source>
</evidence>
<dbReference type="CDD" id="cd04647">
    <property type="entry name" value="LbH_MAT_like"/>
    <property type="match status" value="1"/>
</dbReference>